<feature type="transmembrane region" description="Helical" evidence="3">
    <location>
        <begin position="53"/>
        <end position="70"/>
    </location>
</feature>
<dbReference type="PANTHER" id="PTHR45138:SF9">
    <property type="entry name" value="DIGUANYLATE CYCLASE DGCM-RELATED"/>
    <property type="match status" value="1"/>
</dbReference>
<sequence>MAALGCLQRGFNGPIETRRSWNLIAAGLVLWAVGQAGLSYLSGAFDLRQMLAPTWNFFFFAYGIPIILALSSANENVGLRSFLWPDGAIAAIVVVLANLQLFSSAPGWSRLVPLSVTDLGNIYNIQNVLLACACTLRLLLSSRGEKRTIYSILSGFLWINALVWAILSSFKEMPVPIRNALWELPFLLLLTALAFWPQSHGSKVAKGTGILTVGFLVDNLSPVLLTIGVIILASEIKREHIVFKVLSMTIAVVLFGIRTAIRQSDYFRGHLQIVESQQALEEANVQLTRDAVRDGLTGAYNRRYFDQTLTEEWKRASRAQQPLSLIMVDVDHFKSLNDHYGHPTGDAVLRAIVRTLTTVLRRPNDLLARYGGEEFAVILPGTDLKGAMLVAEHMRASIEAREIPNDRSGSGRVVTLSVGVASDQPAIGGTQQELLDRVDSALYRAKSQGRNRICS</sequence>
<dbReference type="NCBIfam" id="TIGR00254">
    <property type="entry name" value="GGDEF"/>
    <property type="match status" value="1"/>
</dbReference>
<gene>
    <name evidence="5" type="ORF">P4G45_07980</name>
</gene>
<accession>A0AAU7D2S7</accession>
<dbReference type="KEGG" id="epl:P4G45_07980"/>
<feature type="transmembrane region" description="Helical" evidence="3">
    <location>
        <begin position="82"/>
        <end position="102"/>
    </location>
</feature>
<feature type="transmembrane region" description="Helical" evidence="3">
    <location>
        <begin position="240"/>
        <end position="261"/>
    </location>
</feature>
<feature type="transmembrane region" description="Helical" evidence="3">
    <location>
        <begin position="21"/>
        <end position="41"/>
    </location>
</feature>
<dbReference type="GO" id="GO:1902201">
    <property type="term" value="P:negative regulation of bacterial-type flagellum-dependent cell motility"/>
    <property type="evidence" value="ECO:0007669"/>
    <property type="project" value="TreeGrafter"/>
</dbReference>
<keyword evidence="5" id="KW-0548">Nucleotidyltransferase</keyword>
<dbReference type="Gene3D" id="3.30.70.270">
    <property type="match status" value="1"/>
</dbReference>
<dbReference type="Pfam" id="PF00990">
    <property type="entry name" value="GGDEF"/>
    <property type="match status" value="1"/>
</dbReference>
<dbReference type="AlphaFoldDB" id="A0AAU7D2S7"/>
<protein>
    <recommendedName>
        <fullName evidence="1">diguanylate cyclase</fullName>
        <ecNumber evidence="1">2.7.7.65</ecNumber>
    </recommendedName>
</protein>
<dbReference type="GO" id="GO:0052621">
    <property type="term" value="F:diguanylate cyclase activity"/>
    <property type="evidence" value="ECO:0007669"/>
    <property type="project" value="UniProtKB-EC"/>
</dbReference>
<keyword evidence="5" id="KW-0808">Transferase</keyword>
<dbReference type="GO" id="GO:0043709">
    <property type="term" value="P:cell adhesion involved in single-species biofilm formation"/>
    <property type="evidence" value="ECO:0007669"/>
    <property type="project" value="TreeGrafter"/>
</dbReference>
<organism evidence="5">
    <name type="scientific">Edaphobacter paludis</name>
    <dbReference type="NCBI Taxonomy" id="3035702"/>
    <lineage>
        <taxon>Bacteria</taxon>
        <taxon>Pseudomonadati</taxon>
        <taxon>Acidobacteriota</taxon>
        <taxon>Terriglobia</taxon>
        <taxon>Terriglobales</taxon>
        <taxon>Acidobacteriaceae</taxon>
        <taxon>Edaphobacter</taxon>
    </lineage>
</organism>
<dbReference type="RefSeq" id="WP_348269142.1">
    <property type="nucleotide sequence ID" value="NZ_CP121194.1"/>
</dbReference>
<evidence type="ECO:0000256" key="3">
    <source>
        <dbReference type="SAM" id="Phobius"/>
    </source>
</evidence>
<keyword evidence="3" id="KW-1133">Transmembrane helix</keyword>
<keyword evidence="3" id="KW-0812">Transmembrane</keyword>
<comment type="catalytic activity">
    <reaction evidence="2">
        <text>2 GTP = 3',3'-c-di-GMP + 2 diphosphate</text>
        <dbReference type="Rhea" id="RHEA:24898"/>
        <dbReference type="ChEBI" id="CHEBI:33019"/>
        <dbReference type="ChEBI" id="CHEBI:37565"/>
        <dbReference type="ChEBI" id="CHEBI:58805"/>
        <dbReference type="EC" id="2.7.7.65"/>
    </reaction>
</comment>
<evidence type="ECO:0000313" key="5">
    <source>
        <dbReference type="EMBL" id="XBH11652.1"/>
    </source>
</evidence>
<reference evidence="5" key="1">
    <citation type="submission" date="2023-03" db="EMBL/GenBank/DDBJ databases">
        <title>Edaphobacter sp.</title>
        <authorList>
            <person name="Huber K.J."/>
            <person name="Papendorf J."/>
            <person name="Pilke C."/>
            <person name="Bunk B."/>
            <person name="Sproeer C."/>
            <person name="Pester M."/>
        </authorList>
    </citation>
    <scope>NUCLEOTIDE SEQUENCE</scope>
    <source>
        <strain evidence="5">DSM 109919</strain>
    </source>
</reference>
<proteinExistence type="predicted"/>
<dbReference type="PROSITE" id="PS50887">
    <property type="entry name" value="GGDEF"/>
    <property type="match status" value="1"/>
</dbReference>
<dbReference type="SMART" id="SM00267">
    <property type="entry name" value="GGDEF"/>
    <property type="match status" value="1"/>
</dbReference>
<dbReference type="InterPro" id="IPR000160">
    <property type="entry name" value="GGDEF_dom"/>
</dbReference>
<dbReference type="InterPro" id="IPR050469">
    <property type="entry name" value="Diguanylate_Cyclase"/>
</dbReference>
<dbReference type="InterPro" id="IPR029787">
    <property type="entry name" value="Nucleotide_cyclase"/>
</dbReference>
<dbReference type="EC" id="2.7.7.65" evidence="1"/>
<evidence type="ECO:0000259" key="4">
    <source>
        <dbReference type="PROSITE" id="PS50887"/>
    </source>
</evidence>
<dbReference type="PANTHER" id="PTHR45138">
    <property type="entry name" value="REGULATORY COMPONENTS OF SENSORY TRANSDUCTION SYSTEM"/>
    <property type="match status" value="1"/>
</dbReference>
<evidence type="ECO:0000256" key="2">
    <source>
        <dbReference type="ARBA" id="ARBA00034247"/>
    </source>
</evidence>
<feature type="transmembrane region" description="Helical" evidence="3">
    <location>
        <begin position="208"/>
        <end position="234"/>
    </location>
</feature>
<keyword evidence="3" id="KW-0472">Membrane</keyword>
<dbReference type="GO" id="GO:0005886">
    <property type="term" value="C:plasma membrane"/>
    <property type="evidence" value="ECO:0007669"/>
    <property type="project" value="TreeGrafter"/>
</dbReference>
<dbReference type="FunFam" id="3.30.70.270:FF:000001">
    <property type="entry name" value="Diguanylate cyclase domain protein"/>
    <property type="match status" value="1"/>
</dbReference>
<dbReference type="EMBL" id="CP121194">
    <property type="protein sequence ID" value="XBH11652.1"/>
    <property type="molecule type" value="Genomic_DNA"/>
</dbReference>
<dbReference type="CDD" id="cd01949">
    <property type="entry name" value="GGDEF"/>
    <property type="match status" value="1"/>
</dbReference>
<feature type="transmembrane region" description="Helical" evidence="3">
    <location>
        <begin position="179"/>
        <end position="196"/>
    </location>
</feature>
<name>A0AAU7D2S7_9BACT</name>
<evidence type="ECO:0000256" key="1">
    <source>
        <dbReference type="ARBA" id="ARBA00012528"/>
    </source>
</evidence>
<feature type="domain" description="GGDEF" evidence="4">
    <location>
        <begin position="321"/>
        <end position="455"/>
    </location>
</feature>
<dbReference type="InterPro" id="IPR043128">
    <property type="entry name" value="Rev_trsase/Diguanyl_cyclase"/>
</dbReference>
<dbReference type="SUPFAM" id="SSF55073">
    <property type="entry name" value="Nucleotide cyclase"/>
    <property type="match status" value="1"/>
</dbReference>
<feature type="transmembrane region" description="Helical" evidence="3">
    <location>
        <begin position="149"/>
        <end position="167"/>
    </location>
</feature>